<evidence type="ECO:0000313" key="2">
    <source>
        <dbReference type="EMBL" id="MDO7842315.1"/>
    </source>
</evidence>
<protein>
    <submittedName>
        <fullName evidence="2">CaiB/BaiF CoA-transferase family protein</fullName>
    </submittedName>
</protein>
<dbReference type="InterPro" id="IPR050483">
    <property type="entry name" value="CoA-transferase_III_domain"/>
</dbReference>
<reference evidence="2" key="1">
    <citation type="submission" date="2023-07" db="EMBL/GenBank/DDBJ databases">
        <authorList>
            <person name="Kim M.K."/>
        </authorList>
    </citation>
    <scope>NUCLEOTIDE SEQUENCE</scope>
    <source>
        <strain evidence="2">CA1-15</strain>
    </source>
</reference>
<evidence type="ECO:0000256" key="1">
    <source>
        <dbReference type="ARBA" id="ARBA00022679"/>
    </source>
</evidence>
<comment type="caution">
    <text evidence="2">The sequence shown here is derived from an EMBL/GenBank/DDBJ whole genome shotgun (WGS) entry which is preliminary data.</text>
</comment>
<proteinExistence type="predicted"/>
<organism evidence="2 3">
    <name type="scientific">Sphingomonas immobilis</name>
    <dbReference type="NCBI Taxonomy" id="3063997"/>
    <lineage>
        <taxon>Bacteria</taxon>
        <taxon>Pseudomonadati</taxon>
        <taxon>Pseudomonadota</taxon>
        <taxon>Alphaproteobacteria</taxon>
        <taxon>Sphingomonadales</taxon>
        <taxon>Sphingomonadaceae</taxon>
        <taxon>Sphingomonas</taxon>
    </lineage>
</organism>
<accession>A0ABT8ZZA0</accession>
<dbReference type="Pfam" id="PF02515">
    <property type="entry name" value="CoA_transf_3"/>
    <property type="match status" value="1"/>
</dbReference>
<dbReference type="Gene3D" id="3.30.1540.10">
    <property type="entry name" value="formyl-coa transferase, domain 3"/>
    <property type="match status" value="1"/>
</dbReference>
<dbReference type="SUPFAM" id="SSF89796">
    <property type="entry name" value="CoA-transferase family III (CaiB/BaiF)"/>
    <property type="match status" value="1"/>
</dbReference>
<name>A0ABT8ZZA0_9SPHN</name>
<dbReference type="PANTHER" id="PTHR48207:SF3">
    <property type="entry name" value="SUCCINATE--HYDROXYMETHYLGLUTARATE COA-TRANSFERASE"/>
    <property type="match status" value="1"/>
</dbReference>
<keyword evidence="1" id="KW-0808">Transferase</keyword>
<dbReference type="Gene3D" id="3.40.50.10540">
    <property type="entry name" value="Crotonobetainyl-coa:carnitine coa-transferase, domain 1"/>
    <property type="match status" value="1"/>
</dbReference>
<sequence length="405" mass="43488">MSLPKPLAGIRVVDLGRTFAAPFCTQMLADLGADVIKLERKTRGDEMRHYGPPFVKDANGNDVPISSYFIGANRGKKSVEVDLTKPGAQQIVRDLAAISHVMVENFKVGDLARYGLDYAGIREVAPDIVYCSITGFGQTGPYAPRPGTDSVFQAMSGMMSITGEPDQPPTKIGLIISDLITGLYASNAIQAALRVREQGGPGQHIDMALLDVAVATMSHRAIDYLMTGDIPLRLGTAAAGSAPAQTYSCKDGMINIQASAEDKFRIFCGVIDRLDLLTHPLFGTRAERFTNVAALEVEITRTLADWALGDLYEALVAANIICSPIYTVDQCFADPQIVSRDLARTVVDSSGITLPMIANPIRMSETPVNQVSPPPQLGEHTDSVLHEVLGYDDARIAALRAEGAI</sequence>
<dbReference type="RefSeq" id="WP_304560781.1">
    <property type="nucleotide sequence ID" value="NZ_JAUQSZ010000004.1"/>
</dbReference>
<dbReference type="EMBL" id="JAUQSZ010000004">
    <property type="protein sequence ID" value="MDO7842315.1"/>
    <property type="molecule type" value="Genomic_DNA"/>
</dbReference>
<dbReference type="InterPro" id="IPR023606">
    <property type="entry name" value="CoA-Trfase_III_dom_1_sf"/>
</dbReference>
<dbReference type="PANTHER" id="PTHR48207">
    <property type="entry name" value="SUCCINATE--HYDROXYMETHYLGLUTARATE COA-TRANSFERASE"/>
    <property type="match status" value="1"/>
</dbReference>
<dbReference type="InterPro" id="IPR003673">
    <property type="entry name" value="CoA-Trfase_fam_III"/>
</dbReference>
<dbReference type="Proteomes" id="UP001176468">
    <property type="component" value="Unassembled WGS sequence"/>
</dbReference>
<dbReference type="InterPro" id="IPR044855">
    <property type="entry name" value="CoA-Trfase_III_dom3_sf"/>
</dbReference>
<gene>
    <name evidence="2" type="ORF">Q5H94_08245</name>
</gene>
<keyword evidence="3" id="KW-1185">Reference proteome</keyword>
<evidence type="ECO:0000313" key="3">
    <source>
        <dbReference type="Proteomes" id="UP001176468"/>
    </source>
</evidence>